<sequence>MKRPIIICLGILLNAGLLFAQAIQKKVQLNLSTGYQQQDLKWSIAGNQAGQNPNIYSELQWKKVGGQLIAGELQWNFYKKLSLTAGFSHVYIGSGTVSDNDYNGDNRTNRVYSELFNADKGFTRSWSAGVGYMIFNTQNFSLIPYAGYGTNKQSLFLLDRSGDFPDLNSTYNTDWKGPFLKATATAKLAARLKLTADITYNQADYKSKADWNLIQTFQHPVSYRHTAKGYGITANAGLGYAISRNIGMHLSGGYFSWQTGKGVDELFLASGGSEKTQLNGVDHSGYRVALGVELGY</sequence>
<dbReference type="AlphaFoldDB" id="A0A934PUM2"/>
<proteinExistence type="predicted"/>
<comment type="caution">
    <text evidence="2">The sequence shown here is derived from an EMBL/GenBank/DDBJ whole genome shotgun (WGS) entry which is preliminary data.</text>
</comment>
<dbReference type="InterPro" id="IPR020080">
    <property type="entry name" value="OM_adhesin/peptidase_omptin"/>
</dbReference>
<name>A0A934PUM2_9SPHI</name>
<evidence type="ECO:0000259" key="1">
    <source>
        <dbReference type="Pfam" id="PF17251"/>
    </source>
</evidence>
<accession>A0A934PUM2</accession>
<evidence type="ECO:0000313" key="2">
    <source>
        <dbReference type="EMBL" id="MBK0379876.1"/>
    </source>
</evidence>
<dbReference type="InterPro" id="IPR053724">
    <property type="entry name" value="OMP_A26_sf"/>
</dbReference>
<keyword evidence="3" id="KW-1185">Reference proteome</keyword>
<dbReference type="Proteomes" id="UP000613193">
    <property type="component" value="Unassembled WGS sequence"/>
</dbReference>
<dbReference type="RefSeq" id="WP_200066417.1">
    <property type="nucleotide sequence ID" value="NZ_JAEHFW010000002.1"/>
</dbReference>
<dbReference type="InterPro" id="IPR035163">
    <property type="entry name" value="Pom"/>
</dbReference>
<dbReference type="Gene3D" id="2.40.128.90">
    <property type="entry name" value="OMPT-like"/>
    <property type="match status" value="1"/>
</dbReference>
<evidence type="ECO:0000313" key="3">
    <source>
        <dbReference type="Proteomes" id="UP000613193"/>
    </source>
</evidence>
<dbReference type="EMBL" id="JAEHFW010000002">
    <property type="protein sequence ID" value="MBK0379876.1"/>
    <property type="molecule type" value="Genomic_DNA"/>
</dbReference>
<gene>
    <name evidence="2" type="ORF">I5M19_11185</name>
</gene>
<dbReference type="SUPFAM" id="SSF69917">
    <property type="entry name" value="OMPT-like"/>
    <property type="match status" value="1"/>
</dbReference>
<feature type="domain" description="Protochlamydia outer membrane protein" evidence="1">
    <location>
        <begin position="31"/>
        <end position="289"/>
    </location>
</feature>
<dbReference type="GO" id="GO:0004190">
    <property type="term" value="F:aspartic-type endopeptidase activity"/>
    <property type="evidence" value="ECO:0007669"/>
    <property type="project" value="InterPro"/>
</dbReference>
<protein>
    <recommendedName>
        <fullName evidence="1">Protochlamydia outer membrane protein domain-containing protein</fullName>
    </recommendedName>
</protein>
<organism evidence="2 3">
    <name type="scientific">Mucilaginibacter segetis</name>
    <dbReference type="NCBI Taxonomy" id="2793071"/>
    <lineage>
        <taxon>Bacteria</taxon>
        <taxon>Pseudomonadati</taxon>
        <taxon>Bacteroidota</taxon>
        <taxon>Sphingobacteriia</taxon>
        <taxon>Sphingobacteriales</taxon>
        <taxon>Sphingobacteriaceae</taxon>
        <taxon>Mucilaginibacter</taxon>
    </lineage>
</organism>
<dbReference type="Pfam" id="PF17251">
    <property type="entry name" value="Pom"/>
    <property type="match status" value="1"/>
</dbReference>
<reference evidence="2" key="1">
    <citation type="submission" date="2020-12" db="EMBL/GenBank/DDBJ databases">
        <title>Bacterial novel species Mucilaginibacter sp. SD-g isolated from soil.</title>
        <authorList>
            <person name="Jung H.-Y."/>
        </authorList>
    </citation>
    <scope>NUCLEOTIDE SEQUENCE</scope>
    <source>
        <strain evidence="2">SD-g</strain>
    </source>
</reference>